<dbReference type="InterPro" id="IPR029068">
    <property type="entry name" value="Glyas_Bleomycin-R_OHBP_Dase"/>
</dbReference>
<accession>A0ABU3X7X5</accession>
<evidence type="ECO:0008006" key="3">
    <source>
        <dbReference type="Google" id="ProtNLM"/>
    </source>
</evidence>
<name>A0ABU3X7X5_9BACI</name>
<sequence>MKFTEIKLFTDKLKEMKGFYKDVLELQISSENTNEFSVEIGSTTLVFKQSQEDSEPFYHFAINIPENKMEEAKSWIQSKIDLNIEKEADEVFFKSWNAHAIYFEDPSGNIL</sequence>
<evidence type="ECO:0000313" key="2">
    <source>
        <dbReference type="Proteomes" id="UP001287282"/>
    </source>
</evidence>
<dbReference type="EMBL" id="JAWJBA010000001">
    <property type="protein sequence ID" value="MDV2683986.1"/>
    <property type="molecule type" value="Genomic_DNA"/>
</dbReference>
<protein>
    <recommendedName>
        <fullName evidence="3">VOC domain-containing protein</fullName>
    </recommendedName>
</protein>
<gene>
    <name evidence="1" type="ORF">RYX56_06320</name>
</gene>
<keyword evidence="2" id="KW-1185">Reference proteome</keyword>
<dbReference type="SUPFAM" id="SSF54593">
    <property type="entry name" value="Glyoxalase/Bleomycin resistance protein/Dihydroxybiphenyl dioxygenase"/>
    <property type="match status" value="1"/>
</dbReference>
<evidence type="ECO:0000313" key="1">
    <source>
        <dbReference type="EMBL" id="MDV2683986.1"/>
    </source>
</evidence>
<dbReference type="RefSeq" id="WP_317121206.1">
    <property type="nucleotide sequence ID" value="NZ_JAWJBA010000001.1"/>
</dbReference>
<proteinExistence type="predicted"/>
<comment type="caution">
    <text evidence="1">The sequence shown here is derived from an EMBL/GenBank/DDBJ whole genome shotgun (WGS) entry which is preliminary data.</text>
</comment>
<organism evidence="1 2">
    <name type="scientific">Alkalihalophilus lindianensis</name>
    <dbReference type="NCBI Taxonomy" id="1630542"/>
    <lineage>
        <taxon>Bacteria</taxon>
        <taxon>Bacillati</taxon>
        <taxon>Bacillota</taxon>
        <taxon>Bacilli</taxon>
        <taxon>Bacillales</taxon>
        <taxon>Bacillaceae</taxon>
        <taxon>Alkalihalophilus</taxon>
    </lineage>
</organism>
<reference evidence="1 2" key="1">
    <citation type="submission" date="2023-10" db="EMBL/GenBank/DDBJ databases">
        <title>Screening of Alkalihalobacillus lindianensis BZ-TG-R113 and Its Alleviation of Salt Stress on Rapeseed Growth.</title>
        <authorList>
            <person name="Zhao B."/>
            <person name="Guo T."/>
        </authorList>
    </citation>
    <scope>NUCLEOTIDE SEQUENCE [LARGE SCALE GENOMIC DNA]</scope>
    <source>
        <strain evidence="1 2">BZ-TG-R113</strain>
    </source>
</reference>
<dbReference type="Proteomes" id="UP001287282">
    <property type="component" value="Unassembled WGS sequence"/>
</dbReference>
<dbReference type="Gene3D" id="3.10.180.10">
    <property type="entry name" value="2,3-Dihydroxybiphenyl 1,2-Dioxygenase, domain 1"/>
    <property type="match status" value="1"/>
</dbReference>